<dbReference type="KEGG" id="mro:MROS_1413"/>
<dbReference type="PANTHER" id="PTHR43191">
    <property type="entry name" value="RRNA METHYLTRANSFERASE 3"/>
    <property type="match status" value="1"/>
</dbReference>
<dbReference type="SUPFAM" id="SSF55315">
    <property type="entry name" value="L30e-like"/>
    <property type="match status" value="1"/>
</dbReference>
<keyword evidence="6" id="KW-1185">Reference proteome</keyword>
<dbReference type="Pfam" id="PF00588">
    <property type="entry name" value="SpoU_methylase"/>
    <property type="match status" value="1"/>
</dbReference>
<dbReference type="eggNOG" id="COG0566">
    <property type="taxonomic scope" value="Bacteria"/>
</dbReference>
<evidence type="ECO:0000313" key="5">
    <source>
        <dbReference type="EMBL" id="AFN74650.1"/>
    </source>
</evidence>
<dbReference type="InterPro" id="IPR029064">
    <property type="entry name" value="Ribosomal_eL30-like_sf"/>
</dbReference>
<reference evidence="5 6" key="1">
    <citation type="journal article" date="2013" name="PLoS ONE">
        <title>Genomic analysis of Melioribacter roseus, facultatively anaerobic organotrophic bacterium representing a novel deep lineage within Bacteriodetes/Chlorobi group.</title>
        <authorList>
            <person name="Kadnikov V.V."/>
            <person name="Mardanov A.V."/>
            <person name="Podosokorskaya O.A."/>
            <person name="Gavrilov S.N."/>
            <person name="Kublanov I.V."/>
            <person name="Beletsky A.V."/>
            <person name="Bonch-Osmolovskaya E.A."/>
            <person name="Ravin N.V."/>
        </authorList>
    </citation>
    <scope>NUCLEOTIDE SEQUENCE [LARGE SCALE GENOMIC DNA]</scope>
    <source>
        <strain evidence="6">JCM 17771 / P3M-2</strain>
    </source>
</reference>
<dbReference type="InterPro" id="IPR013123">
    <property type="entry name" value="SpoU_subst-bd"/>
</dbReference>
<dbReference type="Gene3D" id="3.40.1280.10">
    <property type="match status" value="1"/>
</dbReference>
<dbReference type="CDD" id="cd18109">
    <property type="entry name" value="SpoU-like_RNA-MTase"/>
    <property type="match status" value="1"/>
</dbReference>
<dbReference type="GO" id="GO:0006396">
    <property type="term" value="P:RNA processing"/>
    <property type="evidence" value="ECO:0007669"/>
    <property type="project" value="InterPro"/>
</dbReference>
<protein>
    <submittedName>
        <fullName evidence="5">tRNA/rRNA methyltransferase (SpoU)</fullName>
    </submittedName>
</protein>
<dbReference type="Gene3D" id="3.30.1330.30">
    <property type="match status" value="1"/>
</dbReference>
<dbReference type="GO" id="GO:0008173">
    <property type="term" value="F:RNA methyltransferase activity"/>
    <property type="evidence" value="ECO:0007669"/>
    <property type="project" value="InterPro"/>
</dbReference>
<evidence type="ECO:0000256" key="3">
    <source>
        <dbReference type="ARBA" id="ARBA00022679"/>
    </source>
</evidence>
<dbReference type="AlphaFoldDB" id="I6Z659"/>
<accession>I6Z659</accession>
<dbReference type="InterPro" id="IPR029026">
    <property type="entry name" value="tRNA_m1G_MTases_N"/>
</dbReference>
<dbReference type="PANTHER" id="PTHR43191:SF2">
    <property type="entry name" value="RRNA METHYLTRANSFERASE 3, MITOCHONDRIAL"/>
    <property type="match status" value="1"/>
</dbReference>
<dbReference type="InterPro" id="IPR053888">
    <property type="entry name" value="MRM3-like_sub_bind"/>
</dbReference>
<keyword evidence="2 5" id="KW-0489">Methyltransferase</keyword>
<dbReference type="SMART" id="SM00967">
    <property type="entry name" value="SpoU_sub_bind"/>
    <property type="match status" value="1"/>
</dbReference>
<dbReference type="InterPro" id="IPR001537">
    <property type="entry name" value="SpoU_MeTrfase"/>
</dbReference>
<dbReference type="Proteomes" id="UP000009011">
    <property type="component" value="Chromosome"/>
</dbReference>
<dbReference type="GO" id="GO:0003723">
    <property type="term" value="F:RNA binding"/>
    <property type="evidence" value="ECO:0007669"/>
    <property type="project" value="InterPro"/>
</dbReference>
<dbReference type="InterPro" id="IPR029028">
    <property type="entry name" value="Alpha/beta_knot_MTases"/>
</dbReference>
<evidence type="ECO:0000256" key="1">
    <source>
        <dbReference type="ARBA" id="ARBA00007228"/>
    </source>
</evidence>
<dbReference type="HOGENOM" id="CLU_021322_3_2_10"/>
<sequence length="261" mass="29330">MPTSINLTTMTKNELKYYSSLQKKKYRKAEKKFLVEGAKLIREAIDSEFRCEIVFYTNQFEEKFGEFQEYLKSKGCKSELISQKELEKLSDTESPQGIIGIFNEKTDFLSHSNPKFLLALEDISDPGNMGAIIRNADWFGLKKIIASKDCAEIYNPKVIRASAGSVFHLEILYSDDFYEFLLRLKQEGHSILTADLNGESVYEFTPGDKIILTLSNEAKGPSDKLKSITDNSITIPGRGKAESLNVAAASAILISELARKI</sequence>
<name>I6Z659_MELRP</name>
<keyword evidence="3 5" id="KW-0808">Transferase</keyword>
<proteinExistence type="inferred from homology"/>
<evidence type="ECO:0000259" key="4">
    <source>
        <dbReference type="SMART" id="SM00967"/>
    </source>
</evidence>
<feature type="domain" description="RNA 2-O ribose methyltransferase substrate binding" evidence="4">
    <location>
        <begin position="34"/>
        <end position="108"/>
    </location>
</feature>
<dbReference type="Pfam" id="PF22435">
    <property type="entry name" value="MRM3-like_sub_bind"/>
    <property type="match status" value="1"/>
</dbReference>
<evidence type="ECO:0000313" key="6">
    <source>
        <dbReference type="Proteomes" id="UP000009011"/>
    </source>
</evidence>
<dbReference type="EMBL" id="CP003557">
    <property type="protein sequence ID" value="AFN74650.1"/>
    <property type="molecule type" value="Genomic_DNA"/>
</dbReference>
<evidence type="ECO:0000256" key="2">
    <source>
        <dbReference type="ARBA" id="ARBA00022603"/>
    </source>
</evidence>
<dbReference type="InterPro" id="IPR051259">
    <property type="entry name" value="rRNA_Methyltransferase"/>
</dbReference>
<dbReference type="STRING" id="1191523.MROS_1413"/>
<dbReference type="GO" id="GO:0005737">
    <property type="term" value="C:cytoplasm"/>
    <property type="evidence" value="ECO:0007669"/>
    <property type="project" value="UniProtKB-ARBA"/>
</dbReference>
<dbReference type="GO" id="GO:0032259">
    <property type="term" value="P:methylation"/>
    <property type="evidence" value="ECO:0007669"/>
    <property type="project" value="UniProtKB-KW"/>
</dbReference>
<dbReference type="SUPFAM" id="SSF75217">
    <property type="entry name" value="alpha/beta knot"/>
    <property type="match status" value="1"/>
</dbReference>
<organism evidence="5 6">
    <name type="scientific">Melioribacter roseus (strain DSM 23840 / JCM 17771 / VKM B-2668 / P3M-2)</name>
    <dbReference type="NCBI Taxonomy" id="1191523"/>
    <lineage>
        <taxon>Bacteria</taxon>
        <taxon>Pseudomonadati</taxon>
        <taxon>Ignavibacteriota</taxon>
        <taxon>Ignavibacteria</taxon>
        <taxon>Ignavibacteriales</taxon>
        <taxon>Melioribacteraceae</taxon>
        <taxon>Melioribacter</taxon>
    </lineage>
</organism>
<comment type="similarity">
    <text evidence="1">Belongs to the class IV-like SAM-binding methyltransferase superfamily. RNA methyltransferase TrmH family.</text>
</comment>
<dbReference type="OrthoDB" id="9785673at2"/>
<dbReference type="RefSeq" id="WP_014856084.1">
    <property type="nucleotide sequence ID" value="NC_018178.1"/>
</dbReference>
<gene>
    <name evidence="5" type="ordered locus">MROS_1413</name>
</gene>